<evidence type="ECO:0000256" key="1">
    <source>
        <dbReference type="SAM" id="MobiDB-lite"/>
    </source>
</evidence>
<dbReference type="EMBL" id="BOPF01000002">
    <property type="protein sequence ID" value="GIJ43353.1"/>
    <property type="molecule type" value="Genomic_DNA"/>
</dbReference>
<dbReference type="RefSeq" id="WP_203896944.1">
    <property type="nucleotide sequence ID" value="NZ_BOPF01000002.1"/>
</dbReference>
<dbReference type="AlphaFoldDB" id="A0A8J3YFK2"/>
<dbReference type="Proteomes" id="UP000619260">
    <property type="component" value="Unassembled WGS sequence"/>
</dbReference>
<reference evidence="2" key="1">
    <citation type="submission" date="2021-01" db="EMBL/GenBank/DDBJ databases">
        <title>Whole genome shotgun sequence of Virgisporangium aliadipatigenens NBRC 105644.</title>
        <authorList>
            <person name="Komaki H."/>
            <person name="Tamura T."/>
        </authorList>
    </citation>
    <scope>NUCLEOTIDE SEQUENCE</scope>
    <source>
        <strain evidence="2">NBRC 105644</strain>
    </source>
</reference>
<accession>A0A8J3YFK2</accession>
<name>A0A8J3YFK2_9ACTN</name>
<gene>
    <name evidence="2" type="ORF">Val02_02390</name>
</gene>
<proteinExistence type="predicted"/>
<feature type="region of interest" description="Disordered" evidence="1">
    <location>
        <begin position="40"/>
        <end position="70"/>
    </location>
</feature>
<evidence type="ECO:0000313" key="2">
    <source>
        <dbReference type="EMBL" id="GIJ43353.1"/>
    </source>
</evidence>
<sequence length="70" mass="7518">MIVSSVERSALGPKLPPWLGDRPLLREGVVTHDARVVETKLPPFKGGSGPRPRRYTPPVLVPPAHLGGGF</sequence>
<evidence type="ECO:0000313" key="3">
    <source>
        <dbReference type="Proteomes" id="UP000619260"/>
    </source>
</evidence>
<protein>
    <submittedName>
        <fullName evidence="2">Uncharacterized protein</fullName>
    </submittedName>
</protein>
<keyword evidence="3" id="KW-1185">Reference proteome</keyword>
<organism evidence="2 3">
    <name type="scientific">Virgisporangium aliadipatigenens</name>
    <dbReference type="NCBI Taxonomy" id="741659"/>
    <lineage>
        <taxon>Bacteria</taxon>
        <taxon>Bacillati</taxon>
        <taxon>Actinomycetota</taxon>
        <taxon>Actinomycetes</taxon>
        <taxon>Micromonosporales</taxon>
        <taxon>Micromonosporaceae</taxon>
        <taxon>Virgisporangium</taxon>
    </lineage>
</organism>
<comment type="caution">
    <text evidence="2">The sequence shown here is derived from an EMBL/GenBank/DDBJ whole genome shotgun (WGS) entry which is preliminary data.</text>
</comment>